<dbReference type="SUPFAM" id="SSF53850">
    <property type="entry name" value="Periplasmic binding protein-like II"/>
    <property type="match status" value="1"/>
</dbReference>
<dbReference type="InterPro" id="IPR050490">
    <property type="entry name" value="Bact_solute-bd_prot1"/>
</dbReference>
<dbReference type="Gene3D" id="3.40.190.10">
    <property type="entry name" value="Periplasmic binding protein-like II"/>
    <property type="match status" value="1"/>
</dbReference>
<accession>A0A8J3I0R1</accession>
<dbReference type="PANTHER" id="PTHR43649">
    <property type="entry name" value="ARABINOSE-BINDING PROTEIN-RELATED"/>
    <property type="match status" value="1"/>
</dbReference>
<dbReference type="RefSeq" id="WP_220192278.1">
    <property type="nucleotide sequence ID" value="NZ_BNJF01000001.1"/>
</dbReference>
<dbReference type="Pfam" id="PF01547">
    <property type="entry name" value="SBP_bac_1"/>
    <property type="match status" value="1"/>
</dbReference>
<dbReference type="PANTHER" id="PTHR43649:SF32">
    <property type="entry name" value="SUGAR BINDING SECRETED PROTEIN"/>
    <property type="match status" value="1"/>
</dbReference>
<gene>
    <name evidence="1" type="ORF">KSX_09370</name>
</gene>
<sequence length="430" mass="47602">MTTHVPESKKRTRFPSALFLSVLACCMMLIPLLLSACGGPSDGKIHLTMWYWNRSIDDKLIAQVGQQFPNIVLNAEKISDYDNKVRTSMAGHSGVPDIMGINSNISIYYPDEDQFVDLNTVGANDIKSLYLPWKWSLGTSPKGRQIAIPMDTGPTALFYRSDIFEKAGLPTDPDAVANLFKDWDSYLQASAKISSATDGKSFLLDDIYTVFSMQLDASKEHYFTADGKYVGNSANIKQMWDQAVKAVKTQGAISKSTGFSSDWNQAANNGRIASFISAVWMKQILSEAAPDTTGKWRIARAPGGDGNYGGSFMAVTTASEHPKEAYEVIKWLQSPENQLRSYQTLQLFPSAIKSLDDPSLSQPEPFFGGQKTTPIFVEAAKNVPLFSTNPMDGVVDNELRSQLTEIQFNNKDPEKAWKDAQDAIQRDLLR</sequence>
<reference evidence="1" key="1">
    <citation type="submission" date="2020-10" db="EMBL/GenBank/DDBJ databases">
        <title>Taxonomic study of unclassified bacteria belonging to the class Ktedonobacteria.</title>
        <authorList>
            <person name="Yabe S."/>
            <person name="Wang C.M."/>
            <person name="Zheng Y."/>
            <person name="Sakai Y."/>
            <person name="Cavaletti L."/>
            <person name="Monciardini P."/>
            <person name="Donadio S."/>
        </authorList>
    </citation>
    <scope>NUCLEOTIDE SEQUENCE</scope>
    <source>
        <strain evidence="1">SOSP1-1</strain>
    </source>
</reference>
<keyword evidence="2" id="KW-1185">Reference proteome</keyword>
<dbReference type="Proteomes" id="UP000612362">
    <property type="component" value="Unassembled WGS sequence"/>
</dbReference>
<dbReference type="EMBL" id="BNJF01000001">
    <property type="protein sequence ID" value="GHO42774.1"/>
    <property type="molecule type" value="Genomic_DNA"/>
</dbReference>
<protein>
    <submittedName>
        <fullName evidence="1">Sugar ABC transporter substrate-binding protein</fullName>
    </submittedName>
</protein>
<name>A0A8J3I0R1_9CHLR</name>
<organism evidence="1 2">
    <name type="scientific">Ktedonospora formicarum</name>
    <dbReference type="NCBI Taxonomy" id="2778364"/>
    <lineage>
        <taxon>Bacteria</taxon>
        <taxon>Bacillati</taxon>
        <taxon>Chloroflexota</taxon>
        <taxon>Ktedonobacteria</taxon>
        <taxon>Ktedonobacterales</taxon>
        <taxon>Ktedonobacteraceae</taxon>
        <taxon>Ktedonospora</taxon>
    </lineage>
</organism>
<proteinExistence type="predicted"/>
<evidence type="ECO:0000313" key="2">
    <source>
        <dbReference type="Proteomes" id="UP000612362"/>
    </source>
</evidence>
<dbReference type="AlphaFoldDB" id="A0A8J3I0R1"/>
<dbReference type="InterPro" id="IPR006059">
    <property type="entry name" value="SBP"/>
</dbReference>
<evidence type="ECO:0000313" key="1">
    <source>
        <dbReference type="EMBL" id="GHO42774.1"/>
    </source>
</evidence>
<comment type="caution">
    <text evidence="1">The sequence shown here is derived from an EMBL/GenBank/DDBJ whole genome shotgun (WGS) entry which is preliminary data.</text>
</comment>